<geneLocation type="plasmid" evidence="4 5">
    <name>unnamed1</name>
</geneLocation>
<reference evidence="4 5" key="1">
    <citation type="submission" date="2017-12" db="EMBL/GenBank/DDBJ databases">
        <title>Genomes of bacteria within cyanobacterial aggregates.</title>
        <authorList>
            <person name="Cai H."/>
        </authorList>
    </citation>
    <scope>NUCLEOTIDE SEQUENCE [LARGE SCALE GENOMIC DNA]</scope>
    <source>
        <strain evidence="4 5">TH16</strain>
        <plasmid evidence="4 5">unnamed1</plasmid>
    </source>
</reference>
<dbReference type="InterPro" id="IPR014757">
    <property type="entry name" value="Tscrpt_reg_IclR_C"/>
</dbReference>
<proteinExistence type="predicted"/>
<keyword evidence="5" id="KW-1185">Reference proteome</keyword>
<dbReference type="PROSITE" id="PS51078">
    <property type="entry name" value="ICLR_ED"/>
    <property type="match status" value="1"/>
</dbReference>
<dbReference type="InterPro" id="IPR029016">
    <property type="entry name" value="GAF-like_dom_sf"/>
</dbReference>
<dbReference type="Pfam" id="PF09339">
    <property type="entry name" value="HTH_IclR"/>
    <property type="match status" value="1"/>
</dbReference>
<dbReference type="InterPro" id="IPR005471">
    <property type="entry name" value="Tscrpt_reg_IclR_N"/>
</dbReference>
<dbReference type="SUPFAM" id="SSF55781">
    <property type="entry name" value="GAF domain-like"/>
    <property type="match status" value="1"/>
</dbReference>
<dbReference type="InterPro" id="IPR036390">
    <property type="entry name" value="WH_DNA-bd_sf"/>
</dbReference>
<dbReference type="Pfam" id="PF01614">
    <property type="entry name" value="IclR_C"/>
    <property type="match status" value="1"/>
</dbReference>
<sequence length="277" mass="30696">MADNGVRGDGAAEREKDPEYLLTLERGLTVLRSFNQQRPEMQLSEVAAATGLSPAVARRCLNTLVALGYVGRHGRRFLLRPEVLVFGSAYLASMNLEQVVTPHLQSLRDETGDSASMATLSGPDILYLVHVSTNRHIRLGASVGTRYPAHATSLGKVLLAFEPEKLLEDYLATATLHRFTERTLTNREELTARLLRVRELGYDSALDELDYGIVSVAVPVRDKDGNVCASINCSTSTTRISQDELVRTRLPLLRRAARDIELSLQQWPFLMHSLARG</sequence>
<dbReference type="GO" id="GO:0003700">
    <property type="term" value="F:DNA-binding transcription factor activity"/>
    <property type="evidence" value="ECO:0007669"/>
    <property type="project" value="TreeGrafter"/>
</dbReference>
<dbReference type="SUPFAM" id="SSF46785">
    <property type="entry name" value="Winged helix' DNA-binding domain"/>
    <property type="match status" value="1"/>
</dbReference>
<dbReference type="InterPro" id="IPR050707">
    <property type="entry name" value="HTH_MetabolicPath_Reg"/>
</dbReference>
<dbReference type="GO" id="GO:0045892">
    <property type="term" value="P:negative regulation of DNA-templated transcription"/>
    <property type="evidence" value="ECO:0007669"/>
    <property type="project" value="TreeGrafter"/>
</dbReference>
<organism evidence="4 5">
    <name type="scientific">Niveispirillum cyanobacteriorum</name>
    <dbReference type="NCBI Taxonomy" id="1612173"/>
    <lineage>
        <taxon>Bacteria</taxon>
        <taxon>Pseudomonadati</taxon>
        <taxon>Pseudomonadota</taxon>
        <taxon>Alphaproteobacteria</taxon>
        <taxon>Rhodospirillales</taxon>
        <taxon>Azospirillaceae</taxon>
        <taxon>Niveispirillum</taxon>
    </lineage>
</organism>
<dbReference type="KEGG" id="ncb:C0V82_22520"/>
<dbReference type="AlphaFoldDB" id="A0A2K9NJ96"/>
<dbReference type="Gene3D" id="1.10.10.10">
    <property type="entry name" value="Winged helix-like DNA-binding domain superfamily/Winged helix DNA-binding domain"/>
    <property type="match status" value="1"/>
</dbReference>
<accession>A0A2K9NJ96</accession>
<dbReference type="SMART" id="SM00346">
    <property type="entry name" value="HTH_ICLR"/>
    <property type="match status" value="1"/>
</dbReference>
<dbReference type="PANTHER" id="PTHR30136:SF34">
    <property type="entry name" value="TRANSCRIPTIONAL REGULATOR"/>
    <property type="match status" value="1"/>
</dbReference>
<keyword evidence="4" id="KW-0614">Plasmid</keyword>
<dbReference type="Proteomes" id="UP000234752">
    <property type="component" value="Plasmid unnamed1"/>
</dbReference>
<dbReference type="EMBL" id="CP025613">
    <property type="protein sequence ID" value="AUN33167.1"/>
    <property type="molecule type" value="Genomic_DNA"/>
</dbReference>
<protein>
    <submittedName>
        <fullName evidence="4">IclR family transcriptional regulator</fullName>
    </submittedName>
</protein>
<keyword evidence="2" id="KW-0238">DNA-binding</keyword>
<dbReference type="RefSeq" id="WP_102114687.1">
    <property type="nucleotide sequence ID" value="NZ_BMGN01000001.1"/>
</dbReference>
<name>A0A2K9NJ96_9PROT</name>
<dbReference type="GO" id="GO:0003677">
    <property type="term" value="F:DNA binding"/>
    <property type="evidence" value="ECO:0007669"/>
    <property type="project" value="UniProtKB-KW"/>
</dbReference>
<dbReference type="OrthoDB" id="9807558at2"/>
<keyword evidence="1" id="KW-0805">Transcription regulation</keyword>
<dbReference type="PANTHER" id="PTHR30136">
    <property type="entry name" value="HELIX-TURN-HELIX TRANSCRIPTIONAL REGULATOR, ICLR FAMILY"/>
    <property type="match status" value="1"/>
</dbReference>
<keyword evidence="3" id="KW-0804">Transcription</keyword>
<evidence type="ECO:0000313" key="5">
    <source>
        <dbReference type="Proteomes" id="UP000234752"/>
    </source>
</evidence>
<evidence type="ECO:0000313" key="4">
    <source>
        <dbReference type="EMBL" id="AUN33167.1"/>
    </source>
</evidence>
<gene>
    <name evidence="4" type="ORF">C0V82_22520</name>
</gene>
<evidence type="ECO:0000256" key="3">
    <source>
        <dbReference type="ARBA" id="ARBA00023163"/>
    </source>
</evidence>
<dbReference type="PROSITE" id="PS51077">
    <property type="entry name" value="HTH_ICLR"/>
    <property type="match status" value="1"/>
</dbReference>
<evidence type="ECO:0000256" key="1">
    <source>
        <dbReference type="ARBA" id="ARBA00023015"/>
    </source>
</evidence>
<evidence type="ECO:0000256" key="2">
    <source>
        <dbReference type="ARBA" id="ARBA00023125"/>
    </source>
</evidence>
<dbReference type="InterPro" id="IPR036388">
    <property type="entry name" value="WH-like_DNA-bd_sf"/>
</dbReference>
<dbReference type="Gene3D" id="3.30.450.40">
    <property type="match status" value="1"/>
</dbReference>